<organism evidence="1">
    <name type="scientific">Arundo donax</name>
    <name type="common">Giant reed</name>
    <name type="synonym">Donax arundinaceus</name>
    <dbReference type="NCBI Taxonomy" id="35708"/>
    <lineage>
        <taxon>Eukaryota</taxon>
        <taxon>Viridiplantae</taxon>
        <taxon>Streptophyta</taxon>
        <taxon>Embryophyta</taxon>
        <taxon>Tracheophyta</taxon>
        <taxon>Spermatophyta</taxon>
        <taxon>Magnoliopsida</taxon>
        <taxon>Liliopsida</taxon>
        <taxon>Poales</taxon>
        <taxon>Poaceae</taxon>
        <taxon>PACMAD clade</taxon>
        <taxon>Arundinoideae</taxon>
        <taxon>Arundineae</taxon>
        <taxon>Arundo</taxon>
    </lineage>
</organism>
<sequence>MNAYHSSVIFKTLYSIFNRNMSNDYADNTQ</sequence>
<reference evidence="1" key="2">
    <citation type="journal article" date="2015" name="Data Brief">
        <title>Shoot transcriptome of the giant reed, Arundo donax.</title>
        <authorList>
            <person name="Barrero R.A."/>
            <person name="Guerrero F.D."/>
            <person name="Moolhuijzen P."/>
            <person name="Goolsby J.A."/>
            <person name="Tidwell J."/>
            <person name="Bellgard S.E."/>
            <person name="Bellgard M.I."/>
        </authorList>
    </citation>
    <scope>NUCLEOTIDE SEQUENCE</scope>
    <source>
        <tissue evidence="1">Shoot tissue taken approximately 20 cm above the soil surface</tissue>
    </source>
</reference>
<proteinExistence type="predicted"/>
<accession>A0A0A9HBQ6</accession>
<name>A0A0A9HBQ6_ARUDO</name>
<dbReference type="EMBL" id="GBRH01165610">
    <property type="protein sequence ID" value="JAE32286.1"/>
    <property type="molecule type" value="Transcribed_RNA"/>
</dbReference>
<reference evidence="1" key="1">
    <citation type="submission" date="2014-09" db="EMBL/GenBank/DDBJ databases">
        <authorList>
            <person name="Magalhaes I.L.F."/>
            <person name="Oliveira U."/>
            <person name="Santos F.R."/>
            <person name="Vidigal T.H.D.A."/>
            <person name="Brescovit A.D."/>
            <person name="Santos A.J."/>
        </authorList>
    </citation>
    <scope>NUCLEOTIDE SEQUENCE</scope>
    <source>
        <tissue evidence="1">Shoot tissue taken approximately 20 cm above the soil surface</tissue>
    </source>
</reference>
<evidence type="ECO:0000313" key="1">
    <source>
        <dbReference type="EMBL" id="JAE32286.1"/>
    </source>
</evidence>
<protein>
    <submittedName>
        <fullName evidence="1">Uncharacterized protein</fullName>
    </submittedName>
</protein>
<dbReference type="AlphaFoldDB" id="A0A0A9HBQ6"/>